<sequence>MTNIGFTSGSKRHLRRGPVVFAGMVAMAALAGCSAASTPQSSPVAPSTTAASSAPAQATYQLHMDFFSHESKLGSVIDPQVFQSSPGAPAGSGPQGITHAAGTTPAAKAADPGTALLAADGSALNITLGQWEKAAGTVSFSCTAGQEEAASQLTGLIPNGSYSTFVVHLDVQGPGRFTPWGDSQGSTNNFTADAGGTATVTNTVSGCLGNREAAVIIWHSDGKPHGTTPGTLGVTWHNSLITPLP</sequence>
<keyword evidence="4" id="KW-1185">Reference proteome</keyword>
<accession>A0ABT9RXY4</accession>
<evidence type="ECO:0000256" key="2">
    <source>
        <dbReference type="SAM" id="SignalP"/>
    </source>
</evidence>
<proteinExistence type="predicted"/>
<dbReference type="Proteomes" id="UP001226577">
    <property type="component" value="Unassembled WGS sequence"/>
</dbReference>
<reference evidence="3 4" key="1">
    <citation type="submission" date="2023-07" db="EMBL/GenBank/DDBJ databases">
        <title>Sorghum-associated microbial communities from plants grown in Nebraska, USA.</title>
        <authorList>
            <person name="Schachtman D."/>
        </authorList>
    </citation>
    <scope>NUCLEOTIDE SEQUENCE [LARGE SCALE GENOMIC DNA]</scope>
    <source>
        <strain evidence="3 4">CC222</strain>
    </source>
</reference>
<comment type="caution">
    <text evidence="3">The sequence shown here is derived from an EMBL/GenBank/DDBJ whole genome shotgun (WGS) entry which is preliminary data.</text>
</comment>
<protein>
    <submittedName>
        <fullName evidence="3">Uncharacterized protein</fullName>
    </submittedName>
</protein>
<feature type="region of interest" description="Disordered" evidence="1">
    <location>
        <begin position="82"/>
        <end position="108"/>
    </location>
</feature>
<evidence type="ECO:0000313" key="4">
    <source>
        <dbReference type="Proteomes" id="UP001226577"/>
    </source>
</evidence>
<feature type="compositionally biased region" description="Low complexity" evidence="1">
    <location>
        <begin position="83"/>
        <end position="108"/>
    </location>
</feature>
<name>A0ABT9RXY4_9MICC</name>
<evidence type="ECO:0000256" key="1">
    <source>
        <dbReference type="SAM" id="MobiDB-lite"/>
    </source>
</evidence>
<dbReference type="RefSeq" id="WP_307310983.1">
    <property type="nucleotide sequence ID" value="NZ_JAUSRE010000023.1"/>
</dbReference>
<feature type="chain" id="PRO_5046313763" evidence="2">
    <location>
        <begin position="32"/>
        <end position="245"/>
    </location>
</feature>
<keyword evidence="2" id="KW-0732">Signal</keyword>
<organism evidence="3 4">
    <name type="scientific">Pseudarthrobacter enclensis</name>
    <dbReference type="NCBI Taxonomy" id="993070"/>
    <lineage>
        <taxon>Bacteria</taxon>
        <taxon>Bacillati</taxon>
        <taxon>Actinomycetota</taxon>
        <taxon>Actinomycetes</taxon>
        <taxon>Micrococcales</taxon>
        <taxon>Micrococcaceae</taxon>
        <taxon>Pseudarthrobacter</taxon>
    </lineage>
</organism>
<gene>
    <name evidence="3" type="ORF">J2X98_003714</name>
</gene>
<evidence type="ECO:0000313" key="3">
    <source>
        <dbReference type="EMBL" id="MDP9890102.1"/>
    </source>
</evidence>
<dbReference type="EMBL" id="JAUSRE010000023">
    <property type="protein sequence ID" value="MDP9890102.1"/>
    <property type="molecule type" value="Genomic_DNA"/>
</dbReference>
<feature type="signal peptide" evidence="2">
    <location>
        <begin position="1"/>
        <end position="31"/>
    </location>
</feature>